<gene>
    <name evidence="2" type="ORF">NJU99_02415</name>
</gene>
<accession>A0ABY5E8A0</accession>
<feature type="transmembrane region" description="Helical" evidence="1">
    <location>
        <begin position="64"/>
        <end position="88"/>
    </location>
</feature>
<dbReference type="PANTHER" id="PTHR40400:SF1">
    <property type="entry name" value="SLR1512 PROTEIN"/>
    <property type="match status" value="1"/>
</dbReference>
<reference evidence="2" key="1">
    <citation type="submission" date="2022-07" db="EMBL/GenBank/DDBJ databases">
        <title>Arcobacter roscoffensis sp. nov., a marine bacterium isolated from coastal seawater collected from Roscoff, France.</title>
        <authorList>
            <person name="Pascual J."/>
            <person name="Lepeaux C."/>
            <person name="Methner A."/>
            <person name="Overmann J."/>
        </authorList>
    </citation>
    <scope>NUCLEOTIDE SEQUENCE</scope>
    <source>
        <strain evidence="2">ARW1-2F2</strain>
    </source>
</reference>
<dbReference type="Proteomes" id="UP001060012">
    <property type="component" value="Chromosome"/>
</dbReference>
<feature type="transmembrane region" description="Helical" evidence="1">
    <location>
        <begin position="6"/>
        <end position="27"/>
    </location>
</feature>
<feature type="transmembrane region" description="Helical" evidence="1">
    <location>
        <begin position="205"/>
        <end position="226"/>
    </location>
</feature>
<dbReference type="EMBL" id="CP100595">
    <property type="protein sequence ID" value="UTJ06965.1"/>
    <property type="molecule type" value="Genomic_DNA"/>
</dbReference>
<feature type="transmembrane region" description="Helical" evidence="1">
    <location>
        <begin position="238"/>
        <end position="261"/>
    </location>
</feature>
<feature type="transmembrane region" description="Helical" evidence="1">
    <location>
        <begin position="131"/>
        <end position="154"/>
    </location>
</feature>
<name>A0ABY5E8A0_9BACT</name>
<evidence type="ECO:0000313" key="3">
    <source>
        <dbReference type="Proteomes" id="UP001060012"/>
    </source>
</evidence>
<evidence type="ECO:0000256" key="1">
    <source>
        <dbReference type="SAM" id="Phobius"/>
    </source>
</evidence>
<protein>
    <submittedName>
        <fullName evidence="2">Sodium-dependent bicarbonate transport family permease</fullName>
    </submittedName>
</protein>
<feature type="transmembrane region" description="Helical" evidence="1">
    <location>
        <begin position="95"/>
        <end position="119"/>
    </location>
</feature>
<feature type="transmembrane region" description="Helical" evidence="1">
    <location>
        <begin position="175"/>
        <end position="193"/>
    </location>
</feature>
<feature type="transmembrane region" description="Helical" evidence="1">
    <location>
        <begin position="298"/>
        <end position="322"/>
    </location>
</feature>
<sequence>MNIDLIIQNIMNPPILFFFLGMLAVFFKSDLNIPQPLPKFFSLYLLIAIGLHGGYELSKSGLDLYILKALSLAVFMAILVPIYSYFILKVKLDTYNAVAISATYGSISAVTFITGITYLQTIGVEYGGYMVAAMTLMESPAIVIGLVFAAIFAKDKLKEGEVAEKTDYKEILREAFLNPSVFLLIGALIIGIVTGQRGWDSMEPLFGTLFKGVLAFFLLDMGLVAAKRLYELKKVGMFLIVFALVMPLVNASIAISFAYFFEISKGDAFLLALLSASASYIAVPAAMRLSVPQANPSIYLPLSLAVTFPFNISLGIPIYYYFINLIWG</sequence>
<keyword evidence="1" id="KW-0472">Membrane</keyword>
<dbReference type="Pfam" id="PF05982">
    <property type="entry name" value="Sbt_1"/>
    <property type="match status" value="1"/>
</dbReference>
<keyword evidence="3" id="KW-1185">Reference proteome</keyword>
<evidence type="ECO:0000313" key="2">
    <source>
        <dbReference type="EMBL" id="UTJ06965.1"/>
    </source>
</evidence>
<feature type="transmembrane region" description="Helical" evidence="1">
    <location>
        <begin position="39"/>
        <end position="58"/>
    </location>
</feature>
<dbReference type="RefSeq" id="WP_254577144.1">
    <property type="nucleotide sequence ID" value="NZ_CP100595.1"/>
</dbReference>
<feature type="transmembrane region" description="Helical" evidence="1">
    <location>
        <begin position="267"/>
        <end position="286"/>
    </location>
</feature>
<keyword evidence="1" id="KW-1133">Transmembrane helix</keyword>
<proteinExistence type="predicted"/>
<dbReference type="InterPro" id="IPR010293">
    <property type="entry name" value="Sbt_1"/>
</dbReference>
<keyword evidence="1" id="KW-0812">Transmembrane</keyword>
<organism evidence="2 3">
    <name type="scientific">Arcobacter roscoffensis</name>
    <dbReference type="NCBI Taxonomy" id="2961520"/>
    <lineage>
        <taxon>Bacteria</taxon>
        <taxon>Pseudomonadati</taxon>
        <taxon>Campylobacterota</taxon>
        <taxon>Epsilonproteobacteria</taxon>
        <taxon>Campylobacterales</taxon>
        <taxon>Arcobacteraceae</taxon>
        <taxon>Arcobacter</taxon>
    </lineage>
</organism>
<dbReference type="PANTHER" id="PTHR40400">
    <property type="entry name" value="SLR1512 PROTEIN"/>
    <property type="match status" value="1"/>
</dbReference>